<name>A0A0B1S3C7_OESDE</name>
<evidence type="ECO:0000256" key="1">
    <source>
        <dbReference type="SAM" id="Phobius"/>
    </source>
</evidence>
<dbReference type="Gene3D" id="3.80.20.20">
    <property type="entry name" value="Receptor L-domain"/>
    <property type="match status" value="1"/>
</dbReference>
<dbReference type="EMBL" id="KN605007">
    <property type="protein sequence ID" value="KHJ79434.1"/>
    <property type="molecule type" value="Genomic_DNA"/>
</dbReference>
<dbReference type="OrthoDB" id="5789728at2759"/>
<sequence>MYTFSGSTLYIVDNPYLEKLPNFNIVDGKRVNLLVINNPKLNTSQLLEECKIKKCSNATINKIQKPYTCTFSLPLSPGCRFIFGDVDLPGYDESLDQIKVIYGTLTLNGTNVTSFPKLPNLRRLVQNPGKPLLVVENNQELTDMKALYNTTLDIDDIQNAVRISGNPKLCKTRKEANETFVVKYLDHINFCKEEPAVKDAAIKSASMDNGFDFKRLIFSRSSGTIGCWAAALIYSLLLNLVNL</sequence>
<dbReference type="InterPro" id="IPR053079">
    <property type="entry name" value="SPS2_domain"/>
</dbReference>
<dbReference type="AlphaFoldDB" id="A0A0B1S3C7"/>
<evidence type="ECO:0000313" key="4">
    <source>
        <dbReference type="Proteomes" id="UP000053660"/>
    </source>
</evidence>
<feature type="domain" description="Receptor L-domain" evidence="2">
    <location>
        <begin position="79"/>
        <end position="178"/>
    </location>
</feature>
<evidence type="ECO:0000313" key="3">
    <source>
        <dbReference type="EMBL" id="KHJ79434.1"/>
    </source>
</evidence>
<keyword evidence="3" id="KW-0675">Receptor</keyword>
<evidence type="ECO:0000259" key="2">
    <source>
        <dbReference type="Pfam" id="PF01030"/>
    </source>
</evidence>
<dbReference type="PANTHER" id="PTHR21662:SF59">
    <property type="entry name" value="RECEPTOR PROTEIN-TYROSINE KINASE"/>
    <property type="match status" value="1"/>
</dbReference>
<dbReference type="InterPro" id="IPR036941">
    <property type="entry name" value="Rcpt_L-dom_sf"/>
</dbReference>
<protein>
    <submittedName>
        <fullName evidence="3">Receptor L domain protein</fullName>
    </submittedName>
</protein>
<gene>
    <name evidence="3" type="ORF">OESDEN_20920</name>
</gene>
<feature type="transmembrane region" description="Helical" evidence="1">
    <location>
        <begin position="223"/>
        <end position="241"/>
    </location>
</feature>
<dbReference type="PANTHER" id="PTHR21662">
    <property type="entry name" value="RECEPTOR PROTEIN-TYROSINE KINASE"/>
    <property type="match status" value="1"/>
</dbReference>
<accession>A0A0B1S3C7</accession>
<keyword evidence="1" id="KW-1133">Transmembrane helix</keyword>
<organism evidence="3 4">
    <name type="scientific">Oesophagostomum dentatum</name>
    <name type="common">Nodular worm</name>
    <dbReference type="NCBI Taxonomy" id="61180"/>
    <lineage>
        <taxon>Eukaryota</taxon>
        <taxon>Metazoa</taxon>
        <taxon>Ecdysozoa</taxon>
        <taxon>Nematoda</taxon>
        <taxon>Chromadorea</taxon>
        <taxon>Rhabditida</taxon>
        <taxon>Rhabditina</taxon>
        <taxon>Rhabditomorpha</taxon>
        <taxon>Strongyloidea</taxon>
        <taxon>Strongylidae</taxon>
        <taxon>Oesophagostomum</taxon>
    </lineage>
</organism>
<dbReference type="Pfam" id="PF01030">
    <property type="entry name" value="Recep_L_domain"/>
    <property type="match status" value="1"/>
</dbReference>
<reference evidence="3 4" key="1">
    <citation type="submission" date="2014-03" db="EMBL/GenBank/DDBJ databases">
        <title>Draft genome of the hookworm Oesophagostomum dentatum.</title>
        <authorList>
            <person name="Mitreva M."/>
        </authorList>
    </citation>
    <scope>NUCLEOTIDE SEQUENCE [LARGE SCALE GENOMIC DNA]</scope>
    <source>
        <strain evidence="3 4">OD-Hann</strain>
    </source>
</reference>
<keyword evidence="4" id="KW-1185">Reference proteome</keyword>
<dbReference type="SUPFAM" id="SSF52058">
    <property type="entry name" value="L domain-like"/>
    <property type="match status" value="1"/>
</dbReference>
<keyword evidence="1" id="KW-0472">Membrane</keyword>
<dbReference type="Proteomes" id="UP000053660">
    <property type="component" value="Unassembled WGS sequence"/>
</dbReference>
<dbReference type="InterPro" id="IPR000494">
    <property type="entry name" value="Rcpt_L-dom"/>
</dbReference>
<keyword evidence="1" id="KW-0812">Transmembrane</keyword>
<proteinExistence type="predicted"/>